<proteinExistence type="predicted"/>
<dbReference type="FunCoup" id="A0A2P5F2Z0">
    <property type="interactions" value="3"/>
</dbReference>
<dbReference type="OrthoDB" id="1921190at2759"/>
<dbReference type="PANTHER" id="PTHR32011:SF6">
    <property type="entry name" value="KNR4_SMI1-LIKE DOMAIN-CONTAINING PROTEIN"/>
    <property type="match status" value="1"/>
</dbReference>
<name>A0A2P5F2Z0_TREOI</name>
<organism evidence="1 2">
    <name type="scientific">Trema orientale</name>
    <name type="common">Charcoal tree</name>
    <name type="synonym">Celtis orientalis</name>
    <dbReference type="NCBI Taxonomy" id="63057"/>
    <lineage>
        <taxon>Eukaryota</taxon>
        <taxon>Viridiplantae</taxon>
        <taxon>Streptophyta</taxon>
        <taxon>Embryophyta</taxon>
        <taxon>Tracheophyta</taxon>
        <taxon>Spermatophyta</taxon>
        <taxon>Magnoliopsida</taxon>
        <taxon>eudicotyledons</taxon>
        <taxon>Gunneridae</taxon>
        <taxon>Pentapetalae</taxon>
        <taxon>rosids</taxon>
        <taxon>fabids</taxon>
        <taxon>Rosales</taxon>
        <taxon>Cannabaceae</taxon>
        <taxon>Trema</taxon>
    </lineage>
</organism>
<accession>A0A2P5F2Z0</accession>
<sequence>MMITAKPPNKPSSKTTATATATTKLVCFSFAAYAKTLISQLRSSDVPVSGGLSDVEFASVESVFAFSFPPDLRSILREGLPIASGFPNWRSSSPQQLHILVNLPILGLLKQISRRNFWFERWGPLPDDANRALEIARNRLSKAPVLVPLYRNCYIPATPNAAGNPVFYVDGEDVRILSYDIAGFFQEFEFLNGGGGIRRRKSRVNAAPAWAAKAAREIEFWTEAAEARRRRAAEARGAWWSGAGLGACLEEVFWRLREGGWKEEEVREMMMMDACDDPAKSGETVIGGGGLEEGVAWHVRALSMVLLRAGWTTEDVVYSLDLQNDNGEAAVLDGKPKPVALEFQHQQQLNCCSELSDHREISSIERLMHLQSLEV</sequence>
<dbReference type="InParanoid" id="A0A2P5F2Z0"/>
<evidence type="ECO:0000313" key="1">
    <source>
        <dbReference type="EMBL" id="PON92138.1"/>
    </source>
</evidence>
<reference evidence="2" key="1">
    <citation type="submission" date="2016-06" db="EMBL/GenBank/DDBJ databases">
        <title>Parallel loss of symbiosis genes in relatives of nitrogen-fixing non-legume Parasponia.</title>
        <authorList>
            <person name="Van Velzen R."/>
            <person name="Holmer R."/>
            <person name="Bu F."/>
            <person name="Rutten L."/>
            <person name="Van Zeijl A."/>
            <person name="Liu W."/>
            <person name="Santuari L."/>
            <person name="Cao Q."/>
            <person name="Sharma T."/>
            <person name="Shen D."/>
            <person name="Roswanjaya Y."/>
            <person name="Wardhani T."/>
            <person name="Kalhor M.S."/>
            <person name="Jansen J."/>
            <person name="Van den Hoogen J."/>
            <person name="Gungor B."/>
            <person name="Hartog M."/>
            <person name="Hontelez J."/>
            <person name="Verver J."/>
            <person name="Yang W.-C."/>
            <person name="Schijlen E."/>
            <person name="Repin R."/>
            <person name="Schilthuizen M."/>
            <person name="Schranz E."/>
            <person name="Heidstra R."/>
            <person name="Miyata K."/>
            <person name="Fedorova E."/>
            <person name="Kohlen W."/>
            <person name="Bisseling T."/>
            <person name="Smit S."/>
            <person name="Geurts R."/>
        </authorList>
    </citation>
    <scope>NUCLEOTIDE SEQUENCE [LARGE SCALE GENOMIC DNA]</scope>
    <source>
        <strain evidence="2">cv. RG33-2</strain>
    </source>
</reference>
<dbReference type="PANTHER" id="PTHR32011">
    <property type="entry name" value="OS08G0472400 PROTEIN"/>
    <property type="match status" value="1"/>
</dbReference>
<protein>
    <submittedName>
        <fullName evidence="1">Uncharacterized protein</fullName>
    </submittedName>
</protein>
<evidence type="ECO:0000313" key="2">
    <source>
        <dbReference type="Proteomes" id="UP000237000"/>
    </source>
</evidence>
<comment type="caution">
    <text evidence="1">The sequence shown here is derived from an EMBL/GenBank/DDBJ whole genome shotgun (WGS) entry which is preliminary data.</text>
</comment>
<keyword evidence="2" id="KW-1185">Reference proteome</keyword>
<dbReference type="AlphaFoldDB" id="A0A2P5F2Z0"/>
<dbReference type="EMBL" id="JXTC01000068">
    <property type="protein sequence ID" value="PON92138.1"/>
    <property type="molecule type" value="Genomic_DNA"/>
</dbReference>
<gene>
    <name evidence="1" type="ORF">TorRG33x02_119570</name>
</gene>
<dbReference type="Proteomes" id="UP000237000">
    <property type="component" value="Unassembled WGS sequence"/>
</dbReference>